<comment type="caution">
    <text evidence="1">The sequence shown here is derived from an EMBL/GenBank/DDBJ whole genome shotgun (WGS) entry which is preliminary data.</text>
</comment>
<organism evidence="1 2">
    <name type="scientific">Saccharococcus thermophilus</name>
    <dbReference type="NCBI Taxonomy" id="29396"/>
    <lineage>
        <taxon>Bacteria</taxon>
        <taxon>Bacillati</taxon>
        <taxon>Bacillota</taxon>
        <taxon>Bacilli</taxon>
        <taxon>Bacillales</taxon>
        <taxon>Anoxybacillaceae</taxon>
        <taxon>Saccharococcus</taxon>
    </lineage>
</organism>
<keyword evidence="1" id="KW-0946">Virion</keyword>
<dbReference type="EMBL" id="JAASRS010000001">
    <property type="protein sequence ID" value="NIK14695.1"/>
    <property type="molecule type" value="Genomic_DNA"/>
</dbReference>
<name>A0A846MIL5_9BACL</name>
<proteinExistence type="predicted"/>
<keyword evidence="1" id="KW-0167">Capsid protein</keyword>
<evidence type="ECO:0000313" key="2">
    <source>
        <dbReference type="Proteomes" id="UP000532769"/>
    </source>
</evidence>
<sequence length="64" mass="7470">MFCPRPVICPPRFLVRDCFIPRVVPYIHPVVHINRHNIVNVPRHIFTPITRNVVVDPGYPTHCC</sequence>
<dbReference type="Proteomes" id="UP000532769">
    <property type="component" value="Unassembled WGS sequence"/>
</dbReference>
<keyword evidence="2" id="KW-1185">Reference proteome</keyword>
<reference evidence="1 2" key="1">
    <citation type="submission" date="2020-03" db="EMBL/GenBank/DDBJ databases">
        <title>Genomic Encyclopedia of Archaeal and Bacterial Type Strains, Phase II (KMG-II): from individual species to whole genera.</title>
        <authorList>
            <person name="Goeker M."/>
        </authorList>
    </citation>
    <scope>NUCLEOTIDE SEQUENCE [LARGE SCALE GENOMIC DNA]</scope>
    <source>
        <strain evidence="1 2">DSM 4749</strain>
    </source>
</reference>
<dbReference type="AlphaFoldDB" id="A0A846MIL5"/>
<gene>
    <name evidence="1" type="ORF">BDD39_001205</name>
</gene>
<accession>A0A846MIL5</accession>
<protein>
    <submittedName>
        <fullName evidence="1">Spore coat protein D</fullName>
    </submittedName>
</protein>
<evidence type="ECO:0000313" key="1">
    <source>
        <dbReference type="EMBL" id="NIK14695.1"/>
    </source>
</evidence>